<evidence type="ECO:0000313" key="1">
    <source>
        <dbReference type="EMBL" id="EJZ84240.1"/>
    </source>
</evidence>
<dbReference type="SMART" id="SM00028">
    <property type="entry name" value="TPR"/>
    <property type="match status" value="2"/>
</dbReference>
<dbReference type="PATRIC" id="fig|742818.3.peg.598"/>
<dbReference type="SUPFAM" id="SSF48452">
    <property type="entry name" value="TPR-like"/>
    <property type="match status" value="1"/>
</dbReference>
<dbReference type="InParanoid" id="K0ZA09"/>
<dbReference type="Gene3D" id="1.25.40.10">
    <property type="entry name" value="Tetratricopeptide repeat domain"/>
    <property type="match status" value="1"/>
</dbReference>
<dbReference type="HOGENOM" id="CLU_322604_0_0_11"/>
<dbReference type="eggNOG" id="COG0457">
    <property type="taxonomic scope" value="Bacteria"/>
</dbReference>
<gene>
    <name evidence="1" type="ORF">HMPREF9451_00549</name>
</gene>
<name>K0ZA09_9ACTN</name>
<dbReference type="InterPro" id="IPR019734">
    <property type="entry name" value="TPR_rpt"/>
</dbReference>
<dbReference type="AlphaFoldDB" id="K0ZA09"/>
<proteinExistence type="predicted"/>
<protein>
    <submittedName>
        <fullName evidence="1">Uncharacterized protein</fullName>
    </submittedName>
</protein>
<reference evidence="1 2" key="1">
    <citation type="submission" date="2012-08" db="EMBL/GenBank/DDBJ databases">
        <title>The Genome Sequence of Slackia piriformis YIT 12062.</title>
        <authorList>
            <consortium name="The Broad Institute Genome Sequencing Platform"/>
            <person name="Earl A."/>
            <person name="Ward D."/>
            <person name="Feldgarden M."/>
            <person name="Gevers D."/>
            <person name="Morotomi M."/>
            <person name="Walker B."/>
            <person name="Young S.K."/>
            <person name="Zeng Q."/>
            <person name="Gargeya S."/>
            <person name="Fitzgerald M."/>
            <person name="Haas B."/>
            <person name="Abouelleil A."/>
            <person name="Alvarado L."/>
            <person name="Arachchi H.M."/>
            <person name="Berlin A.M."/>
            <person name="Chapman S.B."/>
            <person name="Goldberg J."/>
            <person name="Griggs A."/>
            <person name="Gujja S."/>
            <person name="Hansen M."/>
            <person name="Howarth C."/>
            <person name="Imamovic A."/>
            <person name="Larimer J."/>
            <person name="McCowen C."/>
            <person name="Montmayeur A."/>
            <person name="Murphy C."/>
            <person name="Neiman D."/>
            <person name="Pearson M."/>
            <person name="Priest M."/>
            <person name="Roberts A."/>
            <person name="Saif S."/>
            <person name="Shea T."/>
            <person name="Sisk P."/>
            <person name="Sykes S."/>
            <person name="Wortman J."/>
            <person name="Nusbaum C."/>
            <person name="Birren B."/>
        </authorList>
    </citation>
    <scope>NUCLEOTIDE SEQUENCE [LARGE SCALE GENOMIC DNA]</scope>
    <source>
        <strain evidence="1 2">YIT 12062</strain>
    </source>
</reference>
<dbReference type="InterPro" id="IPR011990">
    <property type="entry name" value="TPR-like_helical_dom_sf"/>
</dbReference>
<dbReference type="Proteomes" id="UP000006069">
    <property type="component" value="Unassembled WGS sequence"/>
</dbReference>
<sequence length="897" mass="99355">MPDSFPIKLGVSPRCVRFENVAGQPAGRVFGYVSKGIDLTDGGSFYVVEFDPADRVRVRLIAYADKYGRMFSCDDVLVAPPARTPTLYLATYADSDHSTGVVFACDANGKDQVVGSYACKNPEEDGPYRMERYERPSLLDTAALDSWLEYADFLARLYLTFVTFADAVEAARPFDLGAVFARLNTADPFDAVNKEVLEAEASWGESLDSGAGIERFLVHELRDAGIMGKSAADFAVELEDGFESVPNVRMVRTKKYADTFYLDFSYLNAEGILVENGLLEALPEAREARESFLRTEAALNRFLLLVDYLESTDGGFLRATEGVCAQTDRWLIDRICLQAPDITKAPLLRSRWEKHVAFARAGESLRLPYRLGYEFCSSADGIRFGLDVSCPTASTMPSSAWSQETGLFLSASAADRNGAEARYAAHAAILMASLAFSVSSDVEEAYVNCLRGGVASDVVVSGCIRRARFEELLKREESDRSVKDPFAFLRECGVDFRFGEEFSLESVSSCFKRGEGVFGNTYEASIDRDFTPFSEAARDMTGVARPKDLGIFESRGRARYADELSEALDKGVPAALECLKGIHDRTEDIMLRRICLTLMEGFESGQLGEHSYLEVKEALVDPYGLKAPMARATAFLRADDEAHALEALNELLAKTKSLEGFADTAGTCYRYFDSYETRFMYALHCRDDSQGRRVLPLPDEVYLVHDALSQVYSMSLSASDQALDHAKRCIELAPSRAQSYLRAARAYFVRGEFQSEVDMCCQALRVAWQTSDAALCWYWMGFAFWKLERYDAAAACYTKCANLRSVMADQAMVEFGELVESVKGLQRRTESQGNEILAAEGVPVDALEENGRKMLDLAKESIDSGSVSLGCVMAISGMRIIRDDALLPVVRSFSDFE</sequence>
<organism evidence="1 2">
    <name type="scientific">Slackia piriformis YIT 12062</name>
    <dbReference type="NCBI Taxonomy" id="742818"/>
    <lineage>
        <taxon>Bacteria</taxon>
        <taxon>Bacillati</taxon>
        <taxon>Actinomycetota</taxon>
        <taxon>Coriobacteriia</taxon>
        <taxon>Eggerthellales</taxon>
        <taxon>Eggerthellaceae</taxon>
        <taxon>Slackia</taxon>
    </lineage>
</organism>
<dbReference type="OrthoDB" id="3237872at2"/>
<comment type="caution">
    <text evidence="1">The sequence shown here is derived from an EMBL/GenBank/DDBJ whole genome shotgun (WGS) entry which is preliminary data.</text>
</comment>
<dbReference type="EMBL" id="ADMD01000002">
    <property type="protein sequence ID" value="EJZ84240.1"/>
    <property type="molecule type" value="Genomic_DNA"/>
</dbReference>
<evidence type="ECO:0000313" key="2">
    <source>
        <dbReference type="Proteomes" id="UP000006069"/>
    </source>
</evidence>
<keyword evidence="2" id="KW-1185">Reference proteome</keyword>
<accession>K0ZA09</accession>
<dbReference type="RefSeq" id="WP_009138778.1">
    <property type="nucleotide sequence ID" value="NZ_JH815198.1"/>
</dbReference>